<keyword evidence="5" id="KW-1185">Reference proteome</keyword>
<evidence type="ECO:0000313" key="5">
    <source>
        <dbReference type="Proteomes" id="UP000004995"/>
    </source>
</evidence>
<dbReference type="Pfam" id="PF14309">
    <property type="entry name" value="DUF4378"/>
    <property type="match status" value="1"/>
</dbReference>
<reference evidence="4" key="2">
    <citation type="submission" date="2018-08" db="UniProtKB">
        <authorList>
            <consortium name="EnsemblPlants"/>
        </authorList>
    </citation>
    <scope>IDENTIFICATION</scope>
    <source>
        <strain evidence="4">Yugu1</strain>
    </source>
</reference>
<reference evidence="5" key="1">
    <citation type="journal article" date="2012" name="Nat. Biotechnol.">
        <title>Reference genome sequence of the model plant Setaria.</title>
        <authorList>
            <person name="Bennetzen J.L."/>
            <person name="Schmutz J."/>
            <person name="Wang H."/>
            <person name="Percifield R."/>
            <person name="Hawkins J."/>
            <person name="Pontaroli A.C."/>
            <person name="Estep M."/>
            <person name="Feng L."/>
            <person name="Vaughn J.N."/>
            <person name="Grimwood J."/>
            <person name="Jenkins J."/>
            <person name="Barry K."/>
            <person name="Lindquist E."/>
            <person name="Hellsten U."/>
            <person name="Deshpande S."/>
            <person name="Wang X."/>
            <person name="Wu X."/>
            <person name="Mitros T."/>
            <person name="Triplett J."/>
            <person name="Yang X."/>
            <person name="Ye C.Y."/>
            <person name="Mauro-Herrera M."/>
            <person name="Wang L."/>
            <person name="Li P."/>
            <person name="Sharma M."/>
            <person name="Sharma R."/>
            <person name="Ronald P.C."/>
            <person name="Panaud O."/>
            <person name="Kellogg E.A."/>
            <person name="Brutnell T.P."/>
            <person name="Doust A.N."/>
            <person name="Tuskan G.A."/>
            <person name="Rokhsar D."/>
            <person name="Devos K.M."/>
        </authorList>
    </citation>
    <scope>NUCLEOTIDE SEQUENCE [LARGE SCALE GENOMIC DNA]</scope>
    <source>
        <strain evidence="5">cv. Yugu1</strain>
    </source>
</reference>
<evidence type="ECO:0000256" key="1">
    <source>
        <dbReference type="SAM" id="MobiDB-lite"/>
    </source>
</evidence>
<feature type="compositionally biased region" description="Polar residues" evidence="1">
    <location>
        <begin position="136"/>
        <end position="146"/>
    </location>
</feature>
<protein>
    <recommendedName>
        <fullName evidence="6">DUF4378 domain-containing protein</fullName>
    </recommendedName>
</protein>
<dbReference type="FunCoup" id="K3Z3E0">
    <property type="interactions" value="1953"/>
</dbReference>
<feature type="domain" description="DUF4378" evidence="3">
    <location>
        <begin position="881"/>
        <end position="1038"/>
    </location>
</feature>
<organism evidence="4 5">
    <name type="scientific">Setaria italica</name>
    <name type="common">Foxtail millet</name>
    <name type="synonym">Panicum italicum</name>
    <dbReference type="NCBI Taxonomy" id="4555"/>
    <lineage>
        <taxon>Eukaryota</taxon>
        <taxon>Viridiplantae</taxon>
        <taxon>Streptophyta</taxon>
        <taxon>Embryophyta</taxon>
        <taxon>Tracheophyta</taxon>
        <taxon>Spermatophyta</taxon>
        <taxon>Magnoliopsida</taxon>
        <taxon>Liliopsida</taxon>
        <taxon>Poales</taxon>
        <taxon>Poaceae</taxon>
        <taxon>PACMAD clade</taxon>
        <taxon>Panicoideae</taxon>
        <taxon>Panicodae</taxon>
        <taxon>Paniceae</taxon>
        <taxon>Cenchrinae</taxon>
        <taxon>Setaria</taxon>
    </lineage>
</organism>
<dbReference type="eggNOG" id="ENOG502QQYR">
    <property type="taxonomic scope" value="Eukaryota"/>
</dbReference>
<dbReference type="OMA" id="DAFSICE"/>
<evidence type="ECO:0000259" key="3">
    <source>
        <dbReference type="Pfam" id="PF14309"/>
    </source>
</evidence>
<dbReference type="Pfam" id="PF12552">
    <property type="entry name" value="DUF3741"/>
    <property type="match status" value="1"/>
</dbReference>
<evidence type="ECO:0000259" key="2">
    <source>
        <dbReference type="Pfam" id="PF12552"/>
    </source>
</evidence>
<dbReference type="HOGENOM" id="CLU_318418_0_0_1"/>
<evidence type="ECO:0008006" key="6">
    <source>
        <dbReference type="Google" id="ProtNLM"/>
    </source>
</evidence>
<feature type="domain" description="DUF3741" evidence="2">
    <location>
        <begin position="206"/>
        <end position="240"/>
    </location>
</feature>
<dbReference type="InParanoid" id="K3Z3E0"/>
<feature type="region of interest" description="Disordered" evidence="1">
    <location>
        <begin position="246"/>
        <end position="306"/>
    </location>
</feature>
<name>K3Z3E0_SETIT</name>
<feature type="region of interest" description="Disordered" evidence="1">
    <location>
        <begin position="90"/>
        <end position="117"/>
    </location>
</feature>
<feature type="region of interest" description="Disordered" evidence="1">
    <location>
        <begin position="192"/>
        <end position="212"/>
    </location>
</feature>
<dbReference type="Proteomes" id="UP000004995">
    <property type="component" value="Unassembled WGS sequence"/>
</dbReference>
<sequence>MAESKRFDTKSPGCLEGLFNFLALNQRLQMPKMIAYRKHSEGSNNTLRVKVEKPKNRSEKDEAIPKEANSNSPTGKARTFIWRTLMFKKKTPEKDQKKSSSPASTPSSSRLRRSRSIHHSKCFDYEVPDDLAAHYHTTNNSSSNEMGSCHSELSPLSHESPQHPSTQENCRSCGSIGGKDSIDLEAPCETASGDLTAESEPPSMQKNRDAPTHHSKEFLDFLELFNAHRELFLKILHDPSLLTTAEQQGQEASSSGAVPLNRLESFPRPGGSSGKRNPIFDRSDSEKSRRSELQSSPSRPNADLEAAKVITTRIPSGVDGSAVSLAESRSLKKAGTTSNHFKAISRKIKDVVKENRKELARITKDGVFHRLPYGQKMSELTRSPSTEKFVQEEKQIRRSYSIAESVDKYSTLYESISRDSKVSPERLSITMGGNESLKDKKLPLGFKRITSLPEMRLCLAHQGGLSEVSDSGIGPKTCNVEPDRSSSHRTDAFSICEEGNFPDDVTERSGNIHSQATLDYFRIDCNPGITFSLQETTCLPSHILLYNQFIDCNPGITFSLWKRLLAFQTIYSYIISSWGSNNTTHTLYTILRGITSLDSNLSLRLSLPRTTPREINLCWRQRPRRMRGRSLDPSRRRGQAAAVADSSHRATSRRLQYPLRDAILAAPYRASSSPVLPFLLRHRYRCRERERSAAEEAREGARLPRWKEVLLPCASPPSAQVPLCAVGGVGPHHYPAIGLALCCCLAPHPEGLNCCMPASFCYSEPPFENFQLEDEGWLVKPAESPGAYAANFKDDEWLVTPLKHSSVLNGIDHEDEEWLVKASQLSGAKAADLEDEEWLVKPGQPITNDALDSDFQFIHEFAEQGAREPLHIYVSDKNEADFQYVKDILKKSGFSCGDVDWYASNQPVSPVVFEEAECSCQELSMASDEPQSIVRRMLLFDLINEVLLDIYDSSLVIGPWHSRFDLRTRPIPMGSHVLEEVWAKVSCYLGLHWREGQTVEDIVAHDLMRKDNWMNLVYDAECTALGIEDLMVEDLLDDVVIQIVLESIDE</sequence>
<dbReference type="AlphaFoldDB" id="K3Z3E0"/>
<feature type="compositionally biased region" description="Polar residues" evidence="1">
    <location>
        <begin position="246"/>
        <end position="256"/>
    </location>
</feature>
<dbReference type="Gramene" id="KQL16510">
    <property type="protein sequence ID" value="KQL16510"/>
    <property type="gene ID" value="SETIT_021058mg"/>
</dbReference>
<dbReference type="PANTHER" id="PTHR47071">
    <property type="entry name" value="PROTEIN TRM32"/>
    <property type="match status" value="1"/>
</dbReference>
<feature type="compositionally biased region" description="Basic and acidic residues" evidence="1">
    <location>
        <begin position="49"/>
        <end position="65"/>
    </location>
</feature>
<dbReference type="InterPro" id="IPR022212">
    <property type="entry name" value="DUF3741"/>
</dbReference>
<feature type="region of interest" description="Disordered" evidence="1">
    <location>
        <begin position="627"/>
        <end position="649"/>
    </location>
</feature>
<feature type="region of interest" description="Disordered" evidence="1">
    <location>
        <begin position="37"/>
        <end position="75"/>
    </location>
</feature>
<accession>K3Z3E0</accession>
<dbReference type="InterPro" id="IPR025486">
    <property type="entry name" value="DUF4378"/>
</dbReference>
<feature type="compositionally biased region" description="Polar residues" evidence="1">
    <location>
        <begin position="157"/>
        <end position="172"/>
    </location>
</feature>
<dbReference type="EMBL" id="AGNK02001997">
    <property type="status" value="NOT_ANNOTATED_CDS"/>
    <property type="molecule type" value="Genomic_DNA"/>
</dbReference>
<dbReference type="InterPro" id="IPR044257">
    <property type="entry name" value="TRM32-like"/>
</dbReference>
<feature type="compositionally biased region" description="Low complexity" evidence="1">
    <location>
        <begin position="99"/>
        <end position="109"/>
    </location>
</feature>
<proteinExistence type="predicted"/>
<dbReference type="PANTHER" id="PTHR47071:SF9">
    <property type="entry name" value="TRM32-LIKE PROTEIN (DUF3741)"/>
    <property type="match status" value="1"/>
</dbReference>
<feature type="region of interest" description="Disordered" evidence="1">
    <location>
        <begin position="136"/>
        <end position="172"/>
    </location>
</feature>
<dbReference type="EnsemblPlants" id="KQL16510">
    <property type="protein sequence ID" value="KQL16510"/>
    <property type="gene ID" value="SETIT_021058mg"/>
</dbReference>
<feature type="compositionally biased region" description="Basic and acidic residues" evidence="1">
    <location>
        <begin position="278"/>
        <end position="292"/>
    </location>
</feature>
<evidence type="ECO:0000313" key="4">
    <source>
        <dbReference type="EnsemblPlants" id="KQL16510"/>
    </source>
</evidence>